<name>A0A128F003_9GAMM</name>
<gene>
    <name evidence="1" type="ORF">GMA8713_01042</name>
</gene>
<keyword evidence="1" id="KW-0489">Methyltransferase</keyword>
<evidence type="ECO:0000313" key="2">
    <source>
        <dbReference type="Proteomes" id="UP000073601"/>
    </source>
</evidence>
<dbReference type="Pfam" id="PF05869">
    <property type="entry name" value="Dam"/>
    <property type="match status" value="1"/>
</dbReference>
<dbReference type="OrthoDB" id="5288620at2"/>
<evidence type="ECO:0000313" key="1">
    <source>
        <dbReference type="EMBL" id="CZF79601.1"/>
    </source>
</evidence>
<dbReference type="RefSeq" id="WP_062706527.1">
    <property type="nucleotide sequence ID" value="NZ_CAWRCI010000007.1"/>
</dbReference>
<accession>A0A128F003</accession>
<protein>
    <submittedName>
        <fullName evidence="1">DNA N-6-adenine-methyltransferase (Dam)</fullName>
    </submittedName>
</protein>
<dbReference type="Proteomes" id="UP000073601">
    <property type="component" value="Unassembled WGS sequence"/>
</dbReference>
<dbReference type="NCBIfam" id="TIGR01712">
    <property type="entry name" value="phage_N6A_met"/>
    <property type="match status" value="1"/>
</dbReference>
<keyword evidence="1" id="KW-0808">Transferase</keyword>
<dbReference type="AlphaFoldDB" id="A0A128F003"/>
<dbReference type="EMBL" id="FIZY01000007">
    <property type="protein sequence ID" value="CZF79601.1"/>
    <property type="molecule type" value="Genomic_DNA"/>
</dbReference>
<organism evidence="1 2">
    <name type="scientific">Grimontia marina</name>
    <dbReference type="NCBI Taxonomy" id="646534"/>
    <lineage>
        <taxon>Bacteria</taxon>
        <taxon>Pseudomonadati</taxon>
        <taxon>Pseudomonadota</taxon>
        <taxon>Gammaproteobacteria</taxon>
        <taxon>Vibrionales</taxon>
        <taxon>Vibrionaceae</taxon>
        <taxon>Grimontia</taxon>
    </lineage>
</organism>
<keyword evidence="2" id="KW-1185">Reference proteome</keyword>
<sequence>MTDFTGSNTPPEHRDKWRTPHTLFKALDNEFHFAIDVAASDDNHLCEQYHTEKSCGLSANWDAPAMSYAWCNPPYSNIKPWVEKASQQAKQGIGCVMLVPQDQSVGWFKQAIRHCAEVRIITGGRLAFINAATGLPVKGNNKGSQLLIWRPFNVYPVNTCYVDRDKLLASLSHAA</sequence>
<dbReference type="InterPro" id="IPR008593">
    <property type="entry name" value="Dam_MeTrfase"/>
</dbReference>
<dbReference type="GO" id="GO:0003677">
    <property type="term" value="F:DNA binding"/>
    <property type="evidence" value="ECO:0007669"/>
    <property type="project" value="InterPro"/>
</dbReference>
<dbReference type="GO" id="GO:0009307">
    <property type="term" value="P:DNA restriction-modification system"/>
    <property type="evidence" value="ECO:0007669"/>
    <property type="project" value="InterPro"/>
</dbReference>
<reference evidence="2" key="1">
    <citation type="submission" date="2016-02" db="EMBL/GenBank/DDBJ databases">
        <authorList>
            <person name="Rodrigo-Torres Lidia"/>
            <person name="Arahal R.David."/>
        </authorList>
    </citation>
    <scope>NUCLEOTIDE SEQUENCE [LARGE SCALE GENOMIC DNA]</scope>
    <source>
        <strain evidence="2">CECT 8713</strain>
    </source>
</reference>
<proteinExistence type="predicted"/>
<dbReference type="GO" id="GO:0009007">
    <property type="term" value="F:site-specific DNA-methyltransferase (adenine-specific) activity"/>
    <property type="evidence" value="ECO:0007669"/>
    <property type="project" value="InterPro"/>
</dbReference>
<dbReference type="GO" id="GO:0032259">
    <property type="term" value="P:methylation"/>
    <property type="evidence" value="ECO:0007669"/>
    <property type="project" value="UniProtKB-KW"/>
</dbReference>